<dbReference type="EMBL" id="BJYU01000003">
    <property type="protein sequence ID" value="GEO12866.1"/>
    <property type="molecule type" value="Genomic_DNA"/>
</dbReference>
<keyword evidence="3" id="KW-1185">Reference proteome</keyword>
<proteinExistence type="predicted"/>
<dbReference type="Proteomes" id="UP000321085">
    <property type="component" value="Unassembled WGS sequence"/>
</dbReference>
<protein>
    <submittedName>
        <fullName evidence="2">Uncharacterized protein</fullName>
    </submittedName>
</protein>
<evidence type="ECO:0000256" key="1">
    <source>
        <dbReference type="SAM" id="MobiDB-lite"/>
    </source>
</evidence>
<sequence length="51" mass="5458">MRLSSSGLDSNKTQQGSSNKADPAQRMPETIIVLVANVLIDVPLHASLAWP</sequence>
<accession>A0A512BLM5</accession>
<feature type="compositionally biased region" description="Polar residues" evidence="1">
    <location>
        <begin position="1"/>
        <end position="20"/>
    </location>
</feature>
<reference evidence="2 3" key="1">
    <citation type="submission" date="2019-07" db="EMBL/GenBank/DDBJ databases">
        <title>Whole genome shotgun sequence of Microvirga aerophila NBRC 106136.</title>
        <authorList>
            <person name="Hosoyama A."/>
            <person name="Uohara A."/>
            <person name="Ohji S."/>
            <person name="Ichikawa N."/>
        </authorList>
    </citation>
    <scope>NUCLEOTIDE SEQUENCE [LARGE SCALE GENOMIC DNA]</scope>
    <source>
        <strain evidence="2 3">NBRC 106136</strain>
    </source>
</reference>
<evidence type="ECO:0000313" key="3">
    <source>
        <dbReference type="Proteomes" id="UP000321085"/>
    </source>
</evidence>
<evidence type="ECO:0000313" key="2">
    <source>
        <dbReference type="EMBL" id="GEO12866.1"/>
    </source>
</evidence>
<organism evidence="2 3">
    <name type="scientific">Microvirga aerophila</name>
    <dbReference type="NCBI Taxonomy" id="670291"/>
    <lineage>
        <taxon>Bacteria</taxon>
        <taxon>Pseudomonadati</taxon>
        <taxon>Pseudomonadota</taxon>
        <taxon>Alphaproteobacteria</taxon>
        <taxon>Hyphomicrobiales</taxon>
        <taxon>Methylobacteriaceae</taxon>
        <taxon>Microvirga</taxon>
    </lineage>
</organism>
<name>A0A512BLM5_9HYPH</name>
<feature type="region of interest" description="Disordered" evidence="1">
    <location>
        <begin position="1"/>
        <end position="24"/>
    </location>
</feature>
<gene>
    <name evidence="2" type="ORF">MAE02_05620</name>
</gene>
<dbReference type="AlphaFoldDB" id="A0A512BLM5"/>
<comment type="caution">
    <text evidence="2">The sequence shown here is derived from an EMBL/GenBank/DDBJ whole genome shotgun (WGS) entry which is preliminary data.</text>
</comment>
<dbReference type="RefSeq" id="WP_245439205.1">
    <property type="nucleotide sequence ID" value="NZ_BJYU01000003.1"/>
</dbReference>